<dbReference type="SMART" id="SM00214">
    <property type="entry name" value="VWC"/>
    <property type="match status" value="2"/>
</dbReference>
<evidence type="ECO:0000313" key="4">
    <source>
        <dbReference type="Proteomes" id="UP000250572"/>
    </source>
</evidence>
<dbReference type="GO" id="GO:0030514">
    <property type="term" value="P:negative regulation of BMP signaling pathway"/>
    <property type="evidence" value="ECO:0007669"/>
    <property type="project" value="TreeGrafter"/>
</dbReference>
<dbReference type="InterPro" id="IPR045717">
    <property type="entry name" value="CHRDL1/2"/>
</dbReference>
<dbReference type="Pfam" id="PF00093">
    <property type="entry name" value="VWC"/>
    <property type="match status" value="1"/>
</dbReference>
<organism evidence="3 4">
    <name type="scientific">Gambusia affinis</name>
    <name type="common">Western mosquitofish</name>
    <name type="synonym">Heterandria affinis</name>
    <dbReference type="NCBI Taxonomy" id="33528"/>
    <lineage>
        <taxon>Eukaryota</taxon>
        <taxon>Metazoa</taxon>
        <taxon>Chordata</taxon>
        <taxon>Craniata</taxon>
        <taxon>Vertebrata</taxon>
        <taxon>Euteleostomi</taxon>
        <taxon>Actinopterygii</taxon>
        <taxon>Neopterygii</taxon>
        <taxon>Teleostei</taxon>
        <taxon>Neoteleostei</taxon>
        <taxon>Acanthomorphata</taxon>
        <taxon>Ovalentaria</taxon>
        <taxon>Atherinomorphae</taxon>
        <taxon>Cyprinodontiformes</taxon>
        <taxon>Poeciliidae</taxon>
        <taxon>Poeciliinae</taxon>
        <taxon>Gambusia</taxon>
    </lineage>
</organism>
<dbReference type="AlphaFoldDB" id="A0A315VIR0"/>
<evidence type="ECO:0000256" key="1">
    <source>
        <dbReference type="SAM" id="SignalP"/>
    </source>
</evidence>
<protein>
    <recommendedName>
        <fullName evidence="2">VWFC domain-containing protein</fullName>
    </recommendedName>
</protein>
<name>A0A315VIR0_GAMAF</name>
<dbReference type="STRING" id="33528.ENSGAFP00000005131"/>
<sequence>MKLKFLFFFIMWFPSAELKPRRGSGVVCTFKDKTYRPGDSWHPYLEPFGYMFCMRCGCTETGHVKCNAIKCPALACENPVTDPQRCCPRCTGTLRRWHLRAPERNAMTNGNIFCALKTCQPVTCSSPASLPDTCCLVCKDHSSSSSGASSTEDGNHQLNRGVRHSVDQCSGEQSRVRSDRATRTKVSARALSLSRLNLRGASETTVRILLQRKHQRVCLYNGKTYSHGDMWHPVLGRVLECIVCSCIDGLQDCKRITCPSQYPCQHPIKLPGKCCKTCPERTAEINQTRCYLGYKNNLLVYKVEPALKVDSPNTVRIIAAERQSTAEIEVQAWNTAEDTWKKFKELGENLSRASKTTICGDGIREIVTFLNPKQTEGLGVSSRPNSLFLSDAKIPPVGIP</sequence>
<gene>
    <name evidence="3" type="ORF">CCH79_00001951</name>
</gene>
<dbReference type="EMBL" id="NHOQ01001678">
    <property type="protein sequence ID" value="PWA23219.1"/>
    <property type="molecule type" value="Genomic_DNA"/>
</dbReference>
<dbReference type="SUPFAM" id="SSF57603">
    <property type="entry name" value="FnI-like domain"/>
    <property type="match status" value="2"/>
</dbReference>
<proteinExistence type="predicted"/>
<dbReference type="PROSITE" id="PS01208">
    <property type="entry name" value="VWFC_1"/>
    <property type="match status" value="1"/>
</dbReference>
<comment type="caution">
    <text evidence="3">The sequence shown here is derived from an EMBL/GenBank/DDBJ whole genome shotgun (WGS) entry which is preliminary data.</text>
</comment>
<feature type="domain" description="VWFC" evidence="2">
    <location>
        <begin position="26"/>
        <end position="91"/>
    </location>
</feature>
<evidence type="ECO:0000313" key="3">
    <source>
        <dbReference type="EMBL" id="PWA23219.1"/>
    </source>
</evidence>
<evidence type="ECO:0000259" key="2">
    <source>
        <dbReference type="PROSITE" id="PS50184"/>
    </source>
</evidence>
<dbReference type="PROSITE" id="PS50184">
    <property type="entry name" value="VWFC_2"/>
    <property type="match status" value="2"/>
</dbReference>
<dbReference type="GO" id="GO:0005615">
    <property type="term" value="C:extracellular space"/>
    <property type="evidence" value="ECO:0007669"/>
    <property type="project" value="TreeGrafter"/>
</dbReference>
<dbReference type="GO" id="GO:0036122">
    <property type="term" value="F:BMP binding"/>
    <property type="evidence" value="ECO:0007669"/>
    <property type="project" value="TreeGrafter"/>
</dbReference>
<dbReference type="PANTHER" id="PTHR46303:SF3">
    <property type="entry name" value="CHORDIN-LIKE PROTEIN 2"/>
    <property type="match status" value="1"/>
</dbReference>
<dbReference type="InterPro" id="IPR001007">
    <property type="entry name" value="VWF_dom"/>
</dbReference>
<feature type="signal peptide" evidence="1">
    <location>
        <begin position="1"/>
        <end position="18"/>
    </location>
</feature>
<dbReference type="GO" id="GO:0030154">
    <property type="term" value="P:cell differentiation"/>
    <property type="evidence" value="ECO:0007669"/>
    <property type="project" value="TreeGrafter"/>
</dbReference>
<dbReference type="PANTHER" id="PTHR46303">
    <property type="entry name" value="VWFC DOMAIN-CONTAINING PROTEIN"/>
    <property type="match status" value="1"/>
</dbReference>
<keyword evidence="4" id="KW-1185">Reference proteome</keyword>
<keyword evidence="1" id="KW-0732">Signal</keyword>
<dbReference type="Pfam" id="PF23334">
    <property type="entry name" value="VWC2L_2nd"/>
    <property type="match status" value="1"/>
</dbReference>
<feature type="chain" id="PRO_5016363269" description="VWFC domain-containing protein" evidence="1">
    <location>
        <begin position="19"/>
        <end position="400"/>
    </location>
</feature>
<accession>A0A315VIR0</accession>
<dbReference type="Proteomes" id="UP000250572">
    <property type="component" value="Unassembled WGS sequence"/>
</dbReference>
<feature type="domain" description="VWFC" evidence="2">
    <location>
        <begin position="216"/>
        <end position="279"/>
    </location>
</feature>
<reference evidence="3 4" key="1">
    <citation type="journal article" date="2018" name="G3 (Bethesda)">
        <title>A High-Quality Reference Genome for the Invasive Mosquitofish Gambusia affinis Using a Chicago Library.</title>
        <authorList>
            <person name="Hoffberg S.L."/>
            <person name="Troendle N.J."/>
            <person name="Glenn T.C."/>
            <person name="Mahmud O."/>
            <person name="Louha S."/>
            <person name="Chalopin D."/>
            <person name="Bennetzen J.L."/>
            <person name="Mauricio R."/>
        </authorList>
    </citation>
    <scope>NUCLEOTIDE SEQUENCE [LARGE SCALE GENOMIC DNA]</scope>
    <source>
        <strain evidence="3">NE01/NJP1002.9</strain>
        <tissue evidence="3">Muscle</tissue>
    </source>
</reference>
<dbReference type="Gene3D" id="6.20.200.20">
    <property type="match status" value="2"/>
</dbReference>